<dbReference type="EMBL" id="UINC01157397">
    <property type="protein sequence ID" value="SVD54363.1"/>
    <property type="molecule type" value="Genomic_DNA"/>
</dbReference>
<reference evidence="1" key="1">
    <citation type="submission" date="2018-05" db="EMBL/GenBank/DDBJ databases">
        <authorList>
            <person name="Lanie J.A."/>
            <person name="Ng W.-L."/>
            <person name="Kazmierczak K.M."/>
            <person name="Andrzejewski T.M."/>
            <person name="Davidsen T.M."/>
            <person name="Wayne K.J."/>
            <person name="Tettelin H."/>
            <person name="Glass J.I."/>
            <person name="Rusch D."/>
            <person name="Podicherti R."/>
            <person name="Tsui H.-C.T."/>
            <person name="Winkler M.E."/>
        </authorList>
    </citation>
    <scope>NUCLEOTIDE SEQUENCE</scope>
</reference>
<proteinExistence type="predicted"/>
<protein>
    <submittedName>
        <fullName evidence="1">Uncharacterized protein</fullName>
    </submittedName>
</protein>
<accession>A0A382W6E7</accession>
<evidence type="ECO:0000313" key="1">
    <source>
        <dbReference type="EMBL" id="SVD54363.1"/>
    </source>
</evidence>
<feature type="non-terminal residue" evidence="1">
    <location>
        <position position="1"/>
    </location>
</feature>
<organism evidence="1">
    <name type="scientific">marine metagenome</name>
    <dbReference type="NCBI Taxonomy" id="408172"/>
    <lineage>
        <taxon>unclassified sequences</taxon>
        <taxon>metagenomes</taxon>
        <taxon>ecological metagenomes</taxon>
    </lineage>
</organism>
<name>A0A382W6E7_9ZZZZ</name>
<dbReference type="AlphaFoldDB" id="A0A382W6E7"/>
<gene>
    <name evidence="1" type="ORF">METZ01_LOCUS407217</name>
</gene>
<sequence length="109" mass="12474">YNGLQDINYETQKEYISFEIITANEIIDFSKKENIVIASSNPNIKTNEYIKNNKLENFISLTSNKIQSIIRIEQKYKAFLNNLETISINPVYANSGQISSALTTLYKGE</sequence>